<dbReference type="GO" id="GO:0036297">
    <property type="term" value="P:interstrand cross-link repair"/>
    <property type="evidence" value="ECO:0007669"/>
    <property type="project" value="TreeGrafter"/>
</dbReference>
<dbReference type="GO" id="GO:0000723">
    <property type="term" value="P:telomere maintenance"/>
    <property type="evidence" value="ECO:0007669"/>
    <property type="project" value="TreeGrafter"/>
</dbReference>
<keyword evidence="2" id="KW-0378">Hydrolase</keyword>
<feature type="region of interest" description="Disordered" evidence="4">
    <location>
        <begin position="540"/>
        <end position="572"/>
    </location>
</feature>
<dbReference type="GO" id="GO:0006303">
    <property type="term" value="P:double-strand break repair via nonhomologous end joining"/>
    <property type="evidence" value="ECO:0007669"/>
    <property type="project" value="TreeGrafter"/>
</dbReference>
<evidence type="ECO:0000256" key="4">
    <source>
        <dbReference type="SAM" id="MobiDB-lite"/>
    </source>
</evidence>
<dbReference type="SUPFAM" id="SSF56281">
    <property type="entry name" value="Metallo-hydrolase/oxidoreductase"/>
    <property type="match status" value="1"/>
</dbReference>
<reference evidence="5 6" key="1">
    <citation type="submission" date="2023-11" db="EMBL/GenBank/DDBJ databases">
        <title>An acidophilic fungus is an integral part of prey digestion in a carnivorous sundew plant.</title>
        <authorList>
            <person name="Tsai I.J."/>
        </authorList>
    </citation>
    <scope>NUCLEOTIDE SEQUENCE [LARGE SCALE GENOMIC DNA]</scope>
    <source>
        <strain evidence="5">169a</strain>
    </source>
</reference>
<dbReference type="PANTHER" id="PTHR23240">
    <property type="entry name" value="DNA CROSS-LINK REPAIR PROTEIN PSO2/SNM1-RELATED"/>
    <property type="match status" value="1"/>
</dbReference>
<feature type="compositionally biased region" description="Acidic residues" evidence="4">
    <location>
        <begin position="674"/>
        <end position="685"/>
    </location>
</feature>
<dbReference type="InterPro" id="IPR036866">
    <property type="entry name" value="RibonucZ/Hydroxyglut_hydro"/>
</dbReference>
<dbReference type="PANTHER" id="PTHR23240:SF8">
    <property type="entry name" value="PROTEIN ARTEMIS"/>
    <property type="match status" value="1"/>
</dbReference>
<protein>
    <submittedName>
        <fullName evidence="5">Beta-lactamase-like protein</fullName>
    </submittedName>
</protein>
<evidence type="ECO:0000256" key="1">
    <source>
        <dbReference type="ARBA" id="ARBA00022722"/>
    </source>
</evidence>
<dbReference type="GO" id="GO:0035312">
    <property type="term" value="F:5'-3' DNA exonuclease activity"/>
    <property type="evidence" value="ECO:0007669"/>
    <property type="project" value="TreeGrafter"/>
</dbReference>
<name>A0AAQ3RD11_9PEZI</name>
<feature type="region of interest" description="Disordered" evidence="4">
    <location>
        <begin position="669"/>
        <end position="688"/>
    </location>
</feature>
<keyword evidence="1" id="KW-0540">Nuclease</keyword>
<dbReference type="GO" id="GO:0003684">
    <property type="term" value="F:damaged DNA binding"/>
    <property type="evidence" value="ECO:0007669"/>
    <property type="project" value="TreeGrafter"/>
</dbReference>
<evidence type="ECO:0000313" key="5">
    <source>
        <dbReference type="EMBL" id="WPH04980.1"/>
    </source>
</evidence>
<proteinExistence type="predicted"/>
<keyword evidence="3" id="KW-0269">Exonuclease</keyword>
<evidence type="ECO:0000256" key="2">
    <source>
        <dbReference type="ARBA" id="ARBA00022801"/>
    </source>
</evidence>
<gene>
    <name evidence="5" type="ORF">R9X50_00787800</name>
</gene>
<dbReference type="Gene3D" id="3.60.15.10">
    <property type="entry name" value="Ribonuclease Z/Hydroxyacylglutathione hydrolase-like"/>
    <property type="match status" value="1"/>
</dbReference>
<evidence type="ECO:0000313" key="6">
    <source>
        <dbReference type="Proteomes" id="UP001303373"/>
    </source>
</evidence>
<dbReference type="Proteomes" id="UP001303373">
    <property type="component" value="Chromosome 14"/>
</dbReference>
<accession>A0AAQ3RD11</accession>
<dbReference type="EMBL" id="CP138593">
    <property type="protein sequence ID" value="WPH04980.1"/>
    <property type="molecule type" value="Genomic_DNA"/>
</dbReference>
<keyword evidence="6" id="KW-1185">Reference proteome</keyword>
<organism evidence="5 6">
    <name type="scientific">Acrodontium crateriforme</name>
    <dbReference type="NCBI Taxonomy" id="150365"/>
    <lineage>
        <taxon>Eukaryota</taxon>
        <taxon>Fungi</taxon>
        <taxon>Dikarya</taxon>
        <taxon>Ascomycota</taxon>
        <taxon>Pezizomycotina</taxon>
        <taxon>Dothideomycetes</taxon>
        <taxon>Dothideomycetidae</taxon>
        <taxon>Mycosphaerellales</taxon>
        <taxon>Teratosphaeriaceae</taxon>
        <taxon>Acrodontium</taxon>
    </lineage>
</organism>
<dbReference type="AlphaFoldDB" id="A0AAQ3RD11"/>
<evidence type="ECO:0000256" key="3">
    <source>
        <dbReference type="ARBA" id="ARBA00022839"/>
    </source>
</evidence>
<sequence length="736" mass="82120">MSTFDGHVAEFPDIRIDYFCQPRNPDPASRPVLAYFLSHVHTDHTVGLETCNSPFVYCSPATRAILLRLEKYPHRMNFAKGILETRKQTFRPQTKLLKAIPLETPTVIELAPGKKIRVTLFDANHCIGACMFLIEGDGKAIIYTGDIRSERWWVDSLMRHPVLIPYIASSGKRPIKRLDCVYFDSTYVASGKKDPCLQFPSKAEGIAEMLEKVANYPKDTLFYFDSWTFGYEDVWEALSAFLGEQIHVDEYRFGLFKALLNSKDVMARETSRFMGFVCGNHVQKGCLTLQKTRLHSCEWGTGCEIFGKEFVRITPIITRHDGVEVIESGCGGGQGDMDQRHELDVADTALVGQLMALCASRLKDEPQRLATVLTFLSSIIGGKVQSLSLKGTLFRDEATQTNDGDGEDTSSLSIDRIVLALLDLVAKQAKKPEEDEEIPSKPSRNRLRPDGLPRKITFPYSRHASYNELCMLLEAFKPTELFPCTVDFENWTPEASMSFLFGHLYTDDTKFRHDQMMLRLKRGSKPGVRRSAATHARNISKDPIGPVSVNEQSRRDGAGIEVESSELQDVDSPLDNRKRKFEQVELQRKPTISVKAKAKCAPSGAVGSSVVQMHTEALPSSTADLLTSSPPYEIDDSVILPTSKTGDAIDEDAINTTAEMRCTPTKSSEWNFDALDEPTTEDELSATDTPKRLKASDLRGALKQEVWNAVLGIGDLSWADIGLVSTGGHQEREEEL</sequence>
<feature type="region of interest" description="Disordered" evidence="4">
    <location>
        <begin position="431"/>
        <end position="452"/>
    </location>
</feature>